<name>A0A0E9UNQ0_ANGAN</name>
<dbReference type="FunFam" id="3.30.40.10:FF:000263">
    <property type="entry name" value="TNF receptor-associated factor"/>
    <property type="match status" value="1"/>
</dbReference>
<sequence length="55" mass="6638">MIIPCPSCKELTRFNEQERHNERECPERTLNCKYCKEPFHFKNIKVKYIACFGTL</sequence>
<reference evidence="1" key="2">
    <citation type="journal article" date="2015" name="Fish Shellfish Immunol.">
        <title>Early steps in the European eel (Anguilla anguilla)-Vibrio vulnificus interaction in the gills: Role of the RtxA13 toxin.</title>
        <authorList>
            <person name="Callol A."/>
            <person name="Pajuelo D."/>
            <person name="Ebbesson L."/>
            <person name="Teles M."/>
            <person name="MacKenzie S."/>
            <person name="Amaro C."/>
        </authorList>
    </citation>
    <scope>NUCLEOTIDE SEQUENCE</scope>
</reference>
<proteinExistence type="predicted"/>
<evidence type="ECO:0008006" key="2">
    <source>
        <dbReference type="Google" id="ProtNLM"/>
    </source>
</evidence>
<evidence type="ECO:0000313" key="1">
    <source>
        <dbReference type="EMBL" id="JAH67381.1"/>
    </source>
</evidence>
<accession>A0A0E9UNQ0</accession>
<protein>
    <recommendedName>
        <fullName evidence="2">TRAF-type domain-containing protein</fullName>
    </recommendedName>
</protein>
<organism evidence="1">
    <name type="scientific">Anguilla anguilla</name>
    <name type="common">European freshwater eel</name>
    <name type="synonym">Muraena anguilla</name>
    <dbReference type="NCBI Taxonomy" id="7936"/>
    <lineage>
        <taxon>Eukaryota</taxon>
        <taxon>Metazoa</taxon>
        <taxon>Chordata</taxon>
        <taxon>Craniata</taxon>
        <taxon>Vertebrata</taxon>
        <taxon>Euteleostomi</taxon>
        <taxon>Actinopterygii</taxon>
        <taxon>Neopterygii</taxon>
        <taxon>Teleostei</taxon>
        <taxon>Anguilliformes</taxon>
        <taxon>Anguillidae</taxon>
        <taxon>Anguilla</taxon>
    </lineage>
</organism>
<dbReference type="AlphaFoldDB" id="A0A0E9UNQ0"/>
<dbReference type="Gene3D" id="3.30.40.10">
    <property type="entry name" value="Zinc/RING finger domain, C3HC4 (zinc finger)"/>
    <property type="match status" value="1"/>
</dbReference>
<dbReference type="InterPro" id="IPR013083">
    <property type="entry name" value="Znf_RING/FYVE/PHD"/>
</dbReference>
<dbReference type="EMBL" id="GBXM01041196">
    <property type="protein sequence ID" value="JAH67381.1"/>
    <property type="molecule type" value="Transcribed_RNA"/>
</dbReference>
<reference evidence="1" key="1">
    <citation type="submission" date="2014-11" db="EMBL/GenBank/DDBJ databases">
        <authorList>
            <person name="Amaro Gonzalez C."/>
        </authorList>
    </citation>
    <scope>NUCLEOTIDE SEQUENCE</scope>
</reference>